<name>S9S4I4_MAGFU</name>
<dbReference type="Gene3D" id="3.40.50.300">
    <property type="entry name" value="P-loop containing nucleotide triphosphate hydrolases"/>
    <property type="match status" value="1"/>
</dbReference>
<sequence>MTGGALSKALPSADTPEILLGYQKRLLATVAANAVTVCEKSRRIGVTWGIGAQAVLMAGAERAAGGMDVLYIGYNLDMAREFIAVCGQWAKAFGKAASEVGEFLFRDGDDDIQAFRVNFGSGFEIVALASRPRSLRGRQGFVIIDEAAFHDDLGELLKSALALLIWGGKVLVISTHDGAANPFNELVEECRKGRKPYALLRITFNDALDDGLYERVCLKKGETPTPQGKVAWEAEIRAFYGDDADEELDVNPKQGTGVYLPTWLIESRMADGIPVVRWSQPDAFAQFAEHLRIAETKDFCEGMLKPLLERMNPDLQSFFGWDFARKGDLSVKWPVQLMPNLVRRPPFILELRNIPFEQQKQVGFYVVRRLPRFMAGALDATGNGAYLAEVMAQEFGFDRIAQIHLSEAWYRDAMPKFKAAFEDGTTVLPKDADTLSDHKSIRLVRGVPVIPREGKAGGKGEDKKQSAMRHGDSAVAHVLADFATRMDTPDMDACEASGDHREAAELGHASGDGWSGWGDGGNDSWEGFQ</sequence>
<evidence type="ECO:0000313" key="3">
    <source>
        <dbReference type="Proteomes" id="UP000015350"/>
    </source>
</evidence>
<protein>
    <submittedName>
        <fullName evidence="2">Mu-like prophage FluMu protein GP28</fullName>
    </submittedName>
</protein>
<dbReference type="RefSeq" id="WP_021133075.1">
    <property type="nucleotide sequence ID" value="NZ_AQPH01000064.1"/>
</dbReference>
<dbReference type="PIRSF" id="PIRSF007056">
    <property type="entry name" value="UCP007056"/>
    <property type="match status" value="1"/>
</dbReference>
<evidence type="ECO:0000256" key="1">
    <source>
        <dbReference type="SAM" id="MobiDB-lite"/>
    </source>
</evidence>
<accession>S9S4I4</accession>
<comment type="caution">
    <text evidence="2">The sequence shown here is derived from an EMBL/GenBank/DDBJ whole genome shotgun (WGS) entry which is preliminary data.</text>
</comment>
<evidence type="ECO:0000313" key="2">
    <source>
        <dbReference type="EMBL" id="EPY00872.1"/>
    </source>
</evidence>
<gene>
    <name evidence="2" type="ORF">K678_13930</name>
</gene>
<dbReference type="PATRIC" id="fig|1316936.3.peg.2781"/>
<dbReference type="AlphaFoldDB" id="S9S4I4"/>
<dbReference type="eggNOG" id="COG4373">
    <property type="taxonomic scope" value="Bacteria"/>
</dbReference>
<dbReference type="InterPro" id="IPR012036">
    <property type="entry name" value="Phage_Mu_Gp28"/>
</dbReference>
<dbReference type="EMBL" id="AQPH01000064">
    <property type="protein sequence ID" value="EPY00872.1"/>
    <property type="molecule type" value="Genomic_DNA"/>
</dbReference>
<dbReference type="STRING" id="1316936.K678_13930"/>
<proteinExistence type="predicted"/>
<dbReference type="Proteomes" id="UP000015350">
    <property type="component" value="Unassembled WGS sequence"/>
</dbReference>
<feature type="region of interest" description="Disordered" evidence="1">
    <location>
        <begin position="493"/>
        <end position="529"/>
    </location>
</feature>
<dbReference type="OrthoDB" id="9801658at2"/>
<dbReference type="Gene3D" id="3.30.420.240">
    <property type="match status" value="1"/>
</dbReference>
<reference evidence="2 3" key="1">
    <citation type="submission" date="2013-04" db="EMBL/GenBank/DDBJ databases">
        <authorList>
            <person name="Kuznetsov B."/>
            <person name="Ivanovsky R."/>
        </authorList>
    </citation>
    <scope>NUCLEOTIDE SEQUENCE [LARGE SCALE GENOMIC DNA]</scope>
    <source>
        <strain evidence="2 3">MGU-K5</strain>
    </source>
</reference>
<organism evidence="2 3">
    <name type="scientific">Magnetospirillum fulvum MGU-K5</name>
    <dbReference type="NCBI Taxonomy" id="1316936"/>
    <lineage>
        <taxon>Bacteria</taxon>
        <taxon>Pseudomonadati</taxon>
        <taxon>Pseudomonadota</taxon>
        <taxon>Alphaproteobacteria</taxon>
        <taxon>Rhodospirillales</taxon>
        <taxon>Rhodospirillaceae</taxon>
        <taxon>Magnetospirillum</taxon>
    </lineage>
</organism>
<dbReference type="InterPro" id="IPR027417">
    <property type="entry name" value="P-loop_NTPase"/>
</dbReference>